<gene>
    <name evidence="11" type="primary">Gaa</name>
    <name evidence="11" type="ORF">TNIN_283291</name>
</gene>
<dbReference type="Pfam" id="PF13802">
    <property type="entry name" value="Gal_mutarotas_2"/>
    <property type="match status" value="1"/>
</dbReference>
<dbReference type="InterPro" id="IPR013780">
    <property type="entry name" value="Glyco_hydro_b"/>
</dbReference>
<dbReference type="AlphaFoldDB" id="A0A8X6XB24"/>
<evidence type="ECO:0000256" key="4">
    <source>
        <dbReference type="ARBA" id="ARBA00023136"/>
    </source>
</evidence>
<evidence type="ECO:0000256" key="6">
    <source>
        <dbReference type="ARBA" id="ARBA00023180"/>
    </source>
</evidence>
<dbReference type="Gene3D" id="2.60.40.1760">
    <property type="entry name" value="glycosyl hydrolase (family 31)"/>
    <property type="match status" value="1"/>
</dbReference>
<dbReference type="GO" id="GO:0004558">
    <property type="term" value="F:alpha-1,4-glucosidase activity"/>
    <property type="evidence" value="ECO:0007669"/>
    <property type="project" value="TreeGrafter"/>
</dbReference>
<dbReference type="InterPro" id="IPR000322">
    <property type="entry name" value="Glyco_hydro_31_TIM"/>
</dbReference>
<dbReference type="CDD" id="cd14752">
    <property type="entry name" value="GH31_N"/>
    <property type="match status" value="1"/>
</dbReference>
<comment type="caution">
    <text evidence="8">Lacks conserved residue(s) required for the propagation of feature annotation.</text>
</comment>
<dbReference type="EMBL" id="BMAV01007068">
    <property type="protein sequence ID" value="GFY49525.1"/>
    <property type="molecule type" value="Genomic_DNA"/>
</dbReference>
<dbReference type="InterPro" id="IPR011013">
    <property type="entry name" value="Gal_mutarotase_sf_dom"/>
</dbReference>
<reference evidence="11" key="1">
    <citation type="submission" date="2020-08" db="EMBL/GenBank/DDBJ databases">
        <title>Multicomponent nature underlies the extraordinary mechanical properties of spider dragline silk.</title>
        <authorList>
            <person name="Kono N."/>
            <person name="Nakamura H."/>
            <person name="Mori M."/>
            <person name="Yoshida Y."/>
            <person name="Ohtoshi R."/>
            <person name="Malay A.D."/>
            <person name="Moran D.A.P."/>
            <person name="Tomita M."/>
            <person name="Numata K."/>
            <person name="Arakawa K."/>
        </authorList>
    </citation>
    <scope>NUCLEOTIDE SEQUENCE</scope>
</reference>
<dbReference type="SUPFAM" id="SSF51011">
    <property type="entry name" value="Glycosyl hydrolase domain"/>
    <property type="match status" value="1"/>
</dbReference>
<dbReference type="InterPro" id="IPR025887">
    <property type="entry name" value="Glyco_hydro_31_N_dom"/>
</dbReference>
<dbReference type="GO" id="GO:0005975">
    <property type="term" value="P:carbohydrate metabolic process"/>
    <property type="evidence" value="ECO:0007669"/>
    <property type="project" value="InterPro"/>
</dbReference>
<keyword evidence="12" id="KW-1185">Reference proteome</keyword>
<dbReference type="InterPro" id="IPR030458">
    <property type="entry name" value="Glyco_hydro_31_AS"/>
</dbReference>
<evidence type="ECO:0000256" key="5">
    <source>
        <dbReference type="ARBA" id="ARBA00023157"/>
    </source>
</evidence>
<dbReference type="Gene3D" id="4.10.110.10">
    <property type="entry name" value="Spasmolytic Protein, domain 1"/>
    <property type="match status" value="1"/>
</dbReference>
<evidence type="ECO:0000256" key="8">
    <source>
        <dbReference type="PROSITE-ProRule" id="PRU00779"/>
    </source>
</evidence>
<dbReference type="PANTHER" id="PTHR22762">
    <property type="entry name" value="ALPHA-GLUCOSIDASE"/>
    <property type="match status" value="1"/>
</dbReference>
<dbReference type="Proteomes" id="UP000886998">
    <property type="component" value="Unassembled WGS sequence"/>
</dbReference>
<accession>A0A8X6XB24</accession>
<dbReference type="Pfam" id="PF21365">
    <property type="entry name" value="Glyco_hydro_31_3rd"/>
    <property type="match status" value="1"/>
</dbReference>
<dbReference type="CDD" id="cd00111">
    <property type="entry name" value="Trefoil"/>
    <property type="match status" value="1"/>
</dbReference>
<dbReference type="Gene3D" id="2.60.40.1180">
    <property type="entry name" value="Golgi alpha-mannosidase II"/>
    <property type="match status" value="2"/>
</dbReference>
<organism evidence="11 12">
    <name type="scientific">Trichonephila inaurata madagascariensis</name>
    <dbReference type="NCBI Taxonomy" id="2747483"/>
    <lineage>
        <taxon>Eukaryota</taxon>
        <taxon>Metazoa</taxon>
        <taxon>Ecdysozoa</taxon>
        <taxon>Arthropoda</taxon>
        <taxon>Chelicerata</taxon>
        <taxon>Arachnida</taxon>
        <taxon>Araneae</taxon>
        <taxon>Araneomorphae</taxon>
        <taxon>Entelegynae</taxon>
        <taxon>Araneoidea</taxon>
        <taxon>Nephilidae</taxon>
        <taxon>Trichonephila</taxon>
        <taxon>Trichonephila inaurata</taxon>
    </lineage>
</organism>
<dbReference type="CDD" id="cd06602">
    <property type="entry name" value="GH31_MGAM_SI_GAA"/>
    <property type="match status" value="1"/>
</dbReference>
<dbReference type="InterPro" id="IPR017853">
    <property type="entry name" value="GH"/>
</dbReference>
<comment type="similarity">
    <text evidence="2 9">Belongs to the glycosyl hydrolase 31 family.</text>
</comment>
<dbReference type="SUPFAM" id="SSF57492">
    <property type="entry name" value="Trefoil"/>
    <property type="match status" value="1"/>
</dbReference>
<dbReference type="InterPro" id="IPR048395">
    <property type="entry name" value="Glyco_hydro_31_C"/>
</dbReference>
<evidence type="ECO:0000259" key="10">
    <source>
        <dbReference type="PROSITE" id="PS51448"/>
    </source>
</evidence>
<evidence type="ECO:0000256" key="3">
    <source>
        <dbReference type="ARBA" id="ARBA00022801"/>
    </source>
</evidence>
<sequence>MGFILCFLAFATRYNRFSISFIVLTETKSEHSPVCAEISDLDKFDCHPDDNVSEQSCLQRGCCYQAKNIKNVAVPLNVPYCYYPSNYNGYSIGNIVQDGRQITADLKRSTSSGFPNDVLSLRLIITFIDDSILRIKIVDPNTKRFEVPIPINDTLKKLYEPIYNVKIDSKNGNLLITRKVNRAVIFRTTLSQLVYSDQFLQLSSYLPSPYIYGIGEHYGSFLRSVNWTKFTIFNSDKEPAPNYPLYGSQPFYLSLEEDGRANGVFLFNSNAMDVILQPTPAITFRPIGGILDFFIMLGPYPNMVIQQYTSIVGRPSMPPFWGLGFHLCRYGYDTLNNTKETLQRNLDAGIPLDVQWNDIDYMDKLKDFTYDKDKFAGLPEFVKDLHSKGMHYVIMTDPGISASEKPGTYPPFDDGVKDDIFLKNPNGSLFLAKVWTDGGTVFPDFSHPNASSYWLKQLTNFHDEVEYDGLWIDMNEPSNVIDGGLDGCIKSSFEDPPYLPNSPVTLRHRTACMTSKHYSTIHYNEHNLMGYREAAASNQAMKSIRQKRPFVISRATFSGQGVHSGHWSGDISSTWEDMRYTIPSMLSFNLYGIPFVGSDICGFNFNTSVTLCARWQSLGAFYPFSRNHNDASAMDQDPVTLGPFVVNATIKSLNIRYLLLPYLYSLFVRSHAFGETVARPLFFEFQWDKNTYSIDEQFMWGSGLMIAPVLYPDSTSVNVYFPKGLWYSMDGKLTNSSGEKILVDVPLTDIFIAIRGGNILPAKFFALNTAASRLQPFMLIAALDENLGAMGELYWDDGDSLDTFEKQKFSFVKFFVYNNTLTSTLSYGGYDDPMNVTGMLILGISKSPSEVSVNGLNCITEPSKKGKLQMVTLFDHFKATKKVLDEITSNDLICFYDFVQPNALAIGVRGVNLRSDLTVTWKSVLATQYRSQIEMRERAGHLRRCMTYISLRLHRGQREADMTLMRVGACGDSHGQK</sequence>
<evidence type="ECO:0000256" key="7">
    <source>
        <dbReference type="ARBA" id="ARBA00023295"/>
    </source>
</evidence>
<dbReference type="InterPro" id="IPR000519">
    <property type="entry name" value="P_trefoil_dom"/>
</dbReference>
<evidence type="ECO:0000313" key="12">
    <source>
        <dbReference type="Proteomes" id="UP000886998"/>
    </source>
</evidence>
<dbReference type="SUPFAM" id="SSF74650">
    <property type="entry name" value="Galactose mutarotase-like"/>
    <property type="match status" value="1"/>
</dbReference>
<keyword evidence="3 9" id="KW-0378">Hydrolase</keyword>
<dbReference type="PROSITE" id="PS00025">
    <property type="entry name" value="P_TREFOIL_1"/>
    <property type="match status" value="1"/>
</dbReference>
<dbReference type="PROSITE" id="PS00129">
    <property type="entry name" value="GLYCOSYL_HYDROL_F31_1"/>
    <property type="match status" value="1"/>
</dbReference>
<keyword evidence="6" id="KW-0325">Glycoprotein</keyword>
<protein>
    <submittedName>
        <fullName evidence="11">Lysosomal alpha-glucosidase</fullName>
    </submittedName>
</protein>
<dbReference type="PANTHER" id="PTHR22762:SF131">
    <property type="entry name" value="GLYCOSIDE HYDROLASE FAMILY 31 N-TERMINAL DOMAIN-CONTAINING PROTEIN"/>
    <property type="match status" value="1"/>
</dbReference>
<dbReference type="Pfam" id="PF00088">
    <property type="entry name" value="Trefoil"/>
    <property type="match status" value="1"/>
</dbReference>
<dbReference type="InterPro" id="IPR044913">
    <property type="entry name" value="P_trefoil_dom_sf"/>
</dbReference>
<dbReference type="InterPro" id="IPR017957">
    <property type="entry name" value="P_trefoil_CS"/>
</dbReference>
<keyword evidence="7 9" id="KW-0326">Glycosidase</keyword>
<comment type="subcellular location">
    <subcellularLocation>
        <location evidence="1">Endomembrane system</location>
    </subcellularLocation>
</comment>
<name>A0A8X6XB24_9ARAC</name>
<dbReference type="SMART" id="SM00018">
    <property type="entry name" value="PD"/>
    <property type="match status" value="1"/>
</dbReference>
<dbReference type="Gene3D" id="3.20.20.80">
    <property type="entry name" value="Glycosidases"/>
    <property type="match status" value="1"/>
</dbReference>
<dbReference type="Pfam" id="PF01055">
    <property type="entry name" value="Glyco_hydro_31_2nd"/>
    <property type="match status" value="1"/>
</dbReference>
<dbReference type="PROSITE" id="PS51448">
    <property type="entry name" value="P_TREFOIL_2"/>
    <property type="match status" value="1"/>
</dbReference>
<feature type="domain" description="P-type" evidence="10">
    <location>
        <begin position="33"/>
        <end position="85"/>
    </location>
</feature>
<proteinExistence type="inferred from homology"/>
<evidence type="ECO:0000313" key="11">
    <source>
        <dbReference type="EMBL" id="GFY49525.1"/>
    </source>
</evidence>
<dbReference type="OrthoDB" id="1334205at2759"/>
<keyword evidence="5" id="KW-1015">Disulfide bond</keyword>
<comment type="caution">
    <text evidence="11">The sequence shown here is derived from an EMBL/GenBank/DDBJ whole genome shotgun (WGS) entry which is preliminary data.</text>
</comment>
<dbReference type="GO" id="GO:0012505">
    <property type="term" value="C:endomembrane system"/>
    <property type="evidence" value="ECO:0007669"/>
    <property type="project" value="UniProtKB-SubCell"/>
</dbReference>
<evidence type="ECO:0000256" key="2">
    <source>
        <dbReference type="ARBA" id="ARBA00007806"/>
    </source>
</evidence>
<dbReference type="GO" id="GO:0030246">
    <property type="term" value="F:carbohydrate binding"/>
    <property type="evidence" value="ECO:0007669"/>
    <property type="project" value="InterPro"/>
</dbReference>
<dbReference type="SUPFAM" id="SSF51445">
    <property type="entry name" value="(Trans)glycosidases"/>
    <property type="match status" value="1"/>
</dbReference>
<evidence type="ECO:0000256" key="9">
    <source>
        <dbReference type="RuleBase" id="RU361185"/>
    </source>
</evidence>
<evidence type="ECO:0000256" key="1">
    <source>
        <dbReference type="ARBA" id="ARBA00004308"/>
    </source>
</evidence>
<keyword evidence="4" id="KW-0472">Membrane</keyword>